<feature type="transmembrane region" description="Helical" evidence="1">
    <location>
        <begin position="60"/>
        <end position="80"/>
    </location>
</feature>
<comment type="caution">
    <text evidence="2">The sequence shown here is derived from an EMBL/GenBank/DDBJ whole genome shotgun (WGS) entry which is preliminary data.</text>
</comment>
<dbReference type="GeneID" id="85349806"/>
<gene>
    <name evidence="2" type="ORF">EV420DRAFT_1185151</name>
</gene>
<dbReference type="AlphaFoldDB" id="A0AA39NB57"/>
<proteinExistence type="predicted"/>
<dbReference type="RefSeq" id="XP_060334018.1">
    <property type="nucleotide sequence ID" value="XM_060466258.1"/>
</dbReference>
<evidence type="ECO:0000256" key="1">
    <source>
        <dbReference type="SAM" id="Phobius"/>
    </source>
</evidence>
<organism evidence="2 3">
    <name type="scientific">Armillaria tabescens</name>
    <name type="common">Ringless honey mushroom</name>
    <name type="synonym">Agaricus tabescens</name>
    <dbReference type="NCBI Taxonomy" id="1929756"/>
    <lineage>
        <taxon>Eukaryota</taxon>
        <taxon>Fungi</taxon>
        <taxon>Dikarya</taxon>
        <taxon>Basidiomycota</taxon>
        <taxon>Agaricomycotina</taxon>
        <taxon>Agaricomycetes</taxon>
        <taxon>Agaricomycetidae</taxon>
        <taxon>Agaricales</taxon>
        <taxon>Marasmiineae</taxon>
        <taxon>Physalacriaceae</taxon>
        <taxon>Desarmillaria</taxon>
    </lineage>
</organism>
<reference evidence="2" key="1">
    <citation type="submission" date="2023-06" db="EMBL/GenBank/DDBJ databases">
        <authorList>
            <consortium name="Lawrence Berkeley National Laboratory"/>
            <person name="Ahrendt S."/>
            <person name="Sahu N."/>
            <person name="Indic B."/>
            <person name="Wong-Bajracharya J."/>
            <person name="Merenyi Z."/>
            <person name="Ke H.-M."/>
            <person name="Monk M."/>
            <person name="Kocsube S."/>
            <person name="Drula E."/>
            <person name="Lipzen A."/>
            <person name="Balint B."/>
            <person name="Henrissat B."/>
            <person name="Andreopoulos B."/>
            <person name="Martin F.M."/>
            <person name="Harder C.B."/>
            <person name="Rigling D."/>
            <person name="Ford K.L."/>
            <person name="Foster G.D."/>
            <person name="Pangilinan J."/>
            <person name="Papanicolaou A."/>
            <person name="Barry K."/>
            <person name="LaButti K."/>
            <person name="Viragh M."/>
            <person name="Koriabine M."/>
            <person name="Yan M."/>
            <person name="Riley R."/>
            <person name="Champramary S."/>
            <person name="Plett K.L."/>
            <person name="Tsai I.J."/>
            <person name="Slot J."/>
            <person name="Sipos G."/>
            <person name="Plett J."/>
            <person name="Nagy L.G."/>
            <person name="Grigoriev I.V."/>
        </authorList>
    </citation>
    <scope>NUCLEOTIDE SEQUENCE</scope>
    <source>
        <strain evidence="2">CCBAS 213</strain>
    </source>
</reference>
<accession>A0AA39NB57</accession>
<evidence type="ECO:0000313" key="2">
    <source>
        <dbReference type="EMBL" id="KAK0462406.1"/>
    </source>
</evidence>
<keyword evidence="1" id="KW-0472">Membrane</keyword>
<sequence>MRVVYTTAMAERPQIEISPAPRYRATLVMKAVTPASLFLSTLIIFWSTVLPNPDYFDHPFWIITSAVFLTYTHHFAVLYLESKYQHIPKKSPVVSTLWCIITLLLIGTLWLVAVAFLLFGLTYIERLMFVPYAILLLSTLVEAGLIVFLGRTCISERKHAEWEYEGLEMSTSNELWLTMAK</sequence>
<feature type="transmembrane region" description="Helical" evidence="1">
    <location>
        <begin position="129"/>
        <end position="149"/>
    </location>
</feature>
<dbReference type="Proteomes" id="UP001175211">
    <property type="component" value="Unassembled WGS sequence"/>
</dbReference>
<keyword evidence="1" id="KW-1133">Transmembrane helix</keyword>
<protein>
    <submittedName>
        <fullName evidence="2">Uncharacterized protein</fullName>
    </submittedName>
</protein>
<keyword evidence="3" id="KW-1185">Reference proteome</keyword>
<name>A0AA39NB57_ARMTA</name>
<dbReference type="EMBL" id="JAUEPS010000009">
    <property type="protein sequence ID" value="KAK0462406.1"/>
    <property type="molecule type" value="Genomic_DNA"/>
</dbReference>
<keyword evidence="1" id="KW-0812">Transmembrane</keyword>
<feature type="transmembrane region" description="Helical" evidence="1">
    <location>
        <begin position="27"/>
        <end position="48"/>
    </location>
</feature>
<evidence type="ECO:0000313" key="3">
    <source>
        <dbReference type="Proteomes" id="UP001175211"/>
    </source>
</evidence>
<feature type="transmembrane region" description="Helical" evidence="1">
    <location>
        <begin position="92"/>
        <end position="123"/>
    </location>
</feature>